<protein>
    <recommendedName>
        <fullName evidence="4">Enolase-phosphatase E1</fullName>
        <ecNumber evidence="4">3.1.3.77</ecNumber>
    </recommendedName>
    <alternativeName>
        <fullName evidence="4">2,3-diketo-5-methylthio-1-phosphopentane phosphatase</fullName>
    </alternativeName>
</protein>
<gene>
    <name evidence="4 5" type="primary">mtnC</name>
    <name evidence="5" type="ORF">GKIL_3118</name>
</gene>
<keyword evidence="3 4" id="KW-0486">Methionine biosynthesis</keyword>
<dbReference type="GO" id="GO:0043716">
    <property type="term" value="F:2-hydroxy-3-keto-5-methylthiopentenyl-1-phosphate phosphatase activity"/>
    <property type="evidence" value="ECO:0007669"/>
    <property type="project" value="UniProtKB-UniRule"/>
</dbReference>
<dbReference type="InterPro" id="IPR023214">
    <property type="entry name" value="HAD_sf"/>
</dbReference>
<comment type="subunit">
    <text evidence="4">Monomer.</text>
</comment>
<evidence type="ECO:0000313" key="6">
    <source>
        <dbReference type="Proteomes" id="UP000017396"/>
    </source>
</evidence>
<dbReference type="eggNOG" id="COG4229">
    <property type="taxonomic scope" value="Bacteria"/>
</dbReference>
<dbReference type="Gene3D" id="3.40.50.1000">
    <property type="entry name" value="HAD superfamily/HAD-like"/>
    <property type="match status" value="1"/>
</dbReference>
<dbReference type="SFLD" id="SFLDG01133">
    <property type="entry name" value="C1.5.4:_Enolase-phosphatase_Li"/>
    <property type="match status" value="1"/>
</dbReference>
<comment type="pathway">
    <text evidence="4">Amino-acid biosynthesis; L-methionine biosynthesis via salvage pathway; L-methionine from S-methyl-5-thio-alpha-D-ribose 1-phosphate: step 3/6.</text>
</comment>
<dbReference type="SFLD" id="SFLDS00003">
    <property type="entry name" value="Haloacid_Dehalogenase"/>
    <property type="match status" value="1"/>
</dbReference>
<organism evidence="5 6">
    <name type="scientific">Gloeobacter kilaueensis (strain ATCC BAA-2537 / CCAP 1431/1 / ULC 316 / JS1)</name>
    <dbReference type="NCBI Taxonomy" id="1183438"/>
    <lineage>
        <taxon>Bacteria</taxon>
        <taxon>Bacillati</taxon>
        <taxon>Cyanobacteriota</taxon>
        <taxon>Cyanophyceae</taxon>
        <taxon>Gloeobacterales</taxon>
        <taxon>Gloeobacteraceae</taxon>
        <taxon>Gloeobacter</taxon>
    </lineage>
</organism>
<dbReference type="HAMAP" id="MF_01681">
    <property type="entry name" value="Salvage_MtnC"/>
    <property type="match status" value="1"/>
</dbReference>
<dbReference type="RefSeq" id="WP_023174622.1">
    <property type="nucleotide sequence ID" value="NC_022600.1"/>
</dbReference>
<dbReference type="OrthoDB" id="9797416at2"/>
<dbReference type="EMBL" id="CP003587">
    <property type="protein sequence ID" value="AGY59364.1"/>
    <property type="molecule type" value="Genomic_DNA"/>
</dbReference>
<comment type="cofactor">
    <cofactor evidence="4">
        <name>Mg(2+)</name>
        <dbReference type="ChEBI" id="CHEBI:18420"/>
    </cofactor>
    <text evidence="4">Binds 1 Mg(2+) ion per subunit.</text>
</comment>
<dbReference type="SUPFAM" id="SSF56784">
    <property type="entry name" value="HAD-like"/>
    <property type="match status" value="1"/>
</dbReference>
<keyword evidence="4" id="KW-0479">Metal-binding</keyword>
<dbReference type="SFLD" id="SFLDF00044">
    <property type="entry name" value="enolase-phosphatase"/>
    <property type="match status" value="1"/>
</dbReference>
<sequence length="246" mass="27041">MSLLEDAEVLLLDIEGTIAPVSFVFEVLFPYAAAQVETFLEVHGKEPLVQADLAALRDEYEADTGRGLILPDWSGPEPTAATPYIRFLIAADRKSTGLKSLQGKIWEQGYLSGAYRSQIFADVRPAFERWTRAGKRIYIYSSGSIQAQRLLFEHTEQGDLRGYLSRYFDTTSGPKLEADSYRRIAGQIAVDAAQILFASDHRGELRAAQQAGLRTVLVVRPGNALAEGTDFPVVRSFAPAPAGDES</sequence>
<dbReference type="Proteomes" id="UP000017396">
    <property type="component" value="Chromosome"/>
</dbReference>
<dbReference type="GO" id="GO:0043874">
    <property type="term" value="F:acireductone synthase activity"/>
    <property type="evidence" value="ECO:0007669"/>
    <property type="project" value="UniProtKB-EC"/>
</dbReference>
<keyword evidence="1 4" id="KW-0028">Amino-acid biosynthesis</keyword>
<comment type="catalytic activity">
    <reaction evidence="4">
        <text>5-methylsulfanyl-2,3-dioxopentyl phosphate + H2O = 1,2-dihydroxy-5-(methylsulfanyl)pent-1-en-3-one + phosphate</text>
        <dbReference type="Rhea" id="RHEA:21700"/>
        <dbReference type="ChEBI" id="CHEBI:15377"/>
        <dbReference type="ChEBI" id="CHEBI:43474"/>
        <dbReference type="ChEBI" id="CHEBI:49252"/>
        <dbReference type="ChEBI" id="CHEBI:58828"/>
        <dbReference type="EC" id="3.1.3.77"/>
    </reaction>
</comment>
<dbReference type="Pfam" id="PF00702">
    <property type="entry name" value="Hydrolase"/>
    <property type="match status" value="1"/>
</dbReference>
<comment type="pathway">
    <text evidence="4">Amino-acid biosynthesis; L-methionine biosynthesis via salvage pathway; L-methionine from S-methyl-5-thio-alpha-D-ribose 1-phosphate: step 4/6.</text>
</comment>
<dbReference type="PATRIC" id="fig|1183438.3.peg.3069"/>
<dbReference type="EC" id="3.1.3.77" evidence="4"/>
<dbReference type="PANTHER" id="PTHR20371">
    <property type="entry name" value="ENOLASE-PHOSPHATASE E1"/>
    <property type="match status" value="1"/>
</dbReference>
<evidence type="ECO:0000256" key="2">
    <source>
        <dbReference type="ARBA" id="ARBA00022801"/>
    </source>
</evidence>
<name>U5QP70_GLOK1</name>
<keyword evidence="6" id="KW-1185">Reference proteome</keyword>
<comment type="function">
    <text evidence="4">Bifunctional enzyme that catalyzes the enolization of 2,3-diketo-5-methylthiopentyl-1-phosphate (DK-MTP-1-P) into the intermediate 2-hydroxy-3-keto-5-methylthiopentenyl-1-phosphate (HK-MTPenyl-1-P), which is then dephosphorylated to form the acireductone 1,2-dihydroxy-3-keto-5-methylthiopentene (DHK-MTPene).</text>
</comment>
<dbReference type="CDD" id="cd01629">
    <property type="entry name" value="HAD_EP"/>
    <property type="match status" value="1"/>
</dbReference>
<dbReference type="SFLD" id="SFLDG01129">
    <property type="entry name" value="C1.5:_HAD__Beta-PGM__Phosphata"/>
    <property type="match status" value="1"/>
</dbReference>
<dbReference type="PANTHER" id="PTHR20371:SF1">
    <property type="entry name" value="ENOLASE-PHOSPHATASE E1"/>
    <property type="match status" value="1"/>
</dbReference>
<evidence type="ECO:0000256" key="3">
    <source>
        <dbReference type="ARBA" id="ARBA00023167"/>
    </source>
</evidence>
<accession>U5QP70</accession>
<proteinExistence type="inferred from homology"/>
<comment type="similarity">
    <text evidence="4">Belongs to the HAD-like hydrolase superfamily. MasA/MtnC family.</text>
</comment>
<dbReference type="NCBIfam" id="TIGR01691">
    <property type="entry name" value="enolase-ppase"/>
    <property type="match status" value="1"/>
</dbReference>
<dbReference type="FunFam" id="3.40.50.1000:FF:000079">
    <property type="entry name" value="Enolase-phosphatase E1"/>
    <property type="match status" value="1"/>
</dbReference>
<reference evidence="5 6" key="1">
    <citation type="journal article" date="2013" name="PLoS ONE">
        <title>Cultivation and Complete Genome Sequencing of Gloeobacter kilaueensis sp. nov., from a Lava Cave in Kilauea Caldera, Hawai'i.</title>
        <authorList>
            <person name="Saw J.H."/>
            <person name="Schatz M."/>
            <person name="Brown M.V."/>
            <person name="Kunkel D.D."/>
            <person name="Foster J.S."/>
            <person name="Shick H."/>
            <person name="Christensen S."/>
            <person name="Hou S."/>
            <person name="Wan X."/>
            <person name="Donachie S.P."/>
        </authorList>
    </citation>
    <scope>NUCLEOTIDE SEQUENCE [LARGE SCALE GENOMIC DNA]</scope>
    <source>
        <strain evidence="6">JS</strain>
    </source>
</reference>
<dbReference type="STRING" id="1183438.GKIL_3118"/>
<dbReference type="InterPro" id="IPR036412">
    <property type="entry name" value="HAD-like_sf"/>
</dbReference>
<dbReference type="GO" id="GO:0043715">
    <property type="term" value="F:2,3-diketo-5-methylthiopentyl-1-phosphate enolase activity"/>
    <property type="evidence" value="ECO:0007669"/>
    <property type="project" value="UniProtKB-UniRule"/>
</dbReference>
<dbReference type="UniPathway" id="UPA00904">
    <property type="reaction ID" value="UER00876"/>
</dbReference>
<dbReference type="GO" id="GO:0000287">
    <property type="term" value="F:magnesium ion binding"/>
    <property type="evidence" value="ECO:0007669"/>
    <property type="project" value="UniProtKB-UniRule"/>
</dbReference>
<keyword evidence="4" id="KW-0460">Magnesium</keyword>
<dbReference type="Gene3D" id="1.10.720.60">
    <property type="match status" value="1"/>
</dbReference>
<evidence type="ECO:0000256" key="1">
    <source>
        <dbReference type="ARBA" id="ARBA00022605"/>
    </source>
</evidence>
<evidence type="ECO:0000313" key="5">
    <source>
        <dbReference type="EMBL" id="AGY59364.1"/>
    </source>
</evidence>
<dbReference type="InterPro" id="IPR023943">
    <property type="entry name" value="Enolase-ppase_E1"/>
</dbReference>
<dbReference type="AlphaFoldDB" id="U5QP70"/>
<dbReference type="HOGENOM" id="CLU_023273_0_0_3"/>
<dbReference type="GO" id="GO:0019509">
    <property type="term" value="P:L-methionine salvage from methylthioadenosine"/>
    <property type="evidence" value="ECO:0007669"/>
    <property type="project" value="UniProtKB-UniRule"/>
</dbReference>
<keyword evidence="2 4" id="KW-0378">Hydrolase</keyword>
<evidence type="ECO:0000256" key="4">
    <source>
        <dbReference type="HAMAP-Rule" id="MF_01681"/>
    </source>
</evidence>
<dbReference type="KEGG" id="glj:GKIL_3118"/>